<dbReference type="InterPro" id="IPR036640">
    <property type="entry name" value="ABC1_TM_sf"/>
</dbReference>
<dbReference type="FunFam" id="1.20.190.20:FF:000001">
    <property type="entry name" value="14-3-3 gamma 1"/>
    <property type="match status" value="1"/>
</dbReference>
<dbReference type="PROSITE" id="PS50893">
    <property type="entry name" value="ABC_TRANSPORTER_2"/>
    <property type="match status" value="1"/>
</dbReference>
<comment type="similarity">
    <text evidence="3">Belongs to the ABC transporter superfamily. ABCB family. Multidrug resistance exporter (TC 3.A.1.201) subfamily.</text>
</comment>
<evidence type="ECO:0000259" key="14">
    <source>
        <dbReference type="PROSITE" id="PS50893"/>
    </source>
</evidence>
<dbReference type="Gene3D" id="3.40.50.300">
    <property type="entry name" value="P-loop containing nucleotide triphosphate hydrolases"/>
    <property type="match status" value="1"/>
</dbReference>
<dbReference type="PANTHER" id="PTHR43394:SF27">
    <property type="entry name" value="ATP-DEPENDENT TRANSLOCASE ABCB1-LIKE"/>
    <property type="match status" value="1"/>
</dbReference>
<dbReference type="Pfam" id="PF00664">
    <property type="entry name" value="ABC_membrane"/>
    <property type="match status" value="1"/>
</dbReference>
<evidence type="ECO:0000259" key="15">
    <source>
        <dbReference type="PROSITE" id="PS50929"/>
    </source>
</evidence>
<keyword evidence="6" id="KW-0677">Repeat</keyword>
<dbReference type="SMART" id="SM00101">
    <property type="entry name" value="14_3_3"/>
    <property type="match status" value="1"/>
</dbReference>
<dbReference type="InterPro" id="IPR023410">
    <property type="entry name" value="14-3-3_domain"/>
</dbReference>
<dbReference type="InterPro" id="IPR023409">
    <property type="entry name" value="14-3-3_CS"/>
</dbReference>
<dbReference type="OrthoDB" id="6500128at2759"/>
<accession>A0A812TV69</accession>
<dbReference type="FunFam" id="3.40.50.300:FF:000479">
    <property type="entry name" value="Multidrug resistance protein 1A"/>
    <property type="match status" value="1"/>
</dbReference>
<dbReference type="SUPFAM" id="SSF90123">
    <property type="entry name" value="ABC transporter transmembrane region"/>
    <property type="match status" value="1"/>
</dbReference>
<evidence type="ECO:0000256" key="1">
    <source>
        <dbReference type="ARBA" id="ARBA00004141"/>
    </source>
</evidence>
<dbReference type="CDD" id="cd18577">
    <property type="entry name" value="ABC_6TM_Pgp_ABCB1_D1_like"/>
    <property type="match status" value="1"/>
</dbReference>
<keyword evidence="5 13" id="KW-0812">Transmembrane</keyword>
<dbReference type="PROSITE" id="PS00211">
    <property type="entry name" value="ABC_TRANSPORTER_1"/>
    <property type="match status" value="1"/>
</dbReference>
<dbReference type="InterPro" id="IPR039421">
    <property type="entry name" value="Type_1_exporter"/>
</dbReference>
<keyword evidence="8" id="KW-0067">ATP-binding</keyword>
<keyword evidence="12" id="KW-0325">Glycoprotein</keyword>
<name>A0A812TV69_9DINO</name>
<evidence type="ECO:0000256" key="5">
    <source>
        <dbReference type="ARBA" id="ARBA00022692"/>
    </source>
</evidence>
<dbReference type="InterPro" id="IPR027417">
    <property type="entry name" value="P-loop_NTPase"/>
</dbReference>
<dbReference type="Gene3D" id="1.20.190.20">
    <property type="entry name" value="14-3-3 domain"/>
    <property type="match status" value="1"/>
</dbReference>
<comment type="caution">
    <text evidence="16">The sequence shown here is derived from an EMBL/GenBank/DDBJ whole genome shotgun (WGS) entry which is preliminary data.</text>
</comment>
<evidence type="ECO:0000256" key="2">
    <source>
        <dbReference type="ARBA" id="ARBA00006141"/>
    </source>
</evidence>
<keyword evidence="10 13" id="KW-1133">Transmembrane helix</keyword>
<sequence length="808" mass="89364">MSQMEELCVTMMLVGVAATVAAGLQGACFKIFAEKQAFKFRVLYFDSVLHQDVSWFDTREVAALPAEINDDLEKIQDAFGDKFGNGVMAASAFIGGFACAFGMGWLIALVMCVILPFMGVGAMFMGKAVQEIQNESQSWYAKASAVVEECLHAMRTVVAFGGEHRELKKFSAALVQTRRGGVKNGFKVGAGMGYTMMIVFFGYGLAFWFGMTLRYNDEKNPSTGETGEKGKPRGPQRQELWEPGTIMAIFFCIFIGPAMKAAQTAAGRFFQAVENKPNIQCREGDQRLDITSIDKFQFESVHFTYPARPEVKVLNGLSLTIQRGQKVAVVGESGSGKSTVMALLERFYDPDSGAVLVNGQNMTSFKISSLRRCIGYVGQEPVLFASSIRHNIMQGNPSASKEDFTKACEDAQLGFVDGLPNKYNTFVGSGGGQLSGGQKQRIAIARALLKKASFLFLDEATSALDNTSEKMIQATIDSISANTTEGLGIVSIAHRLSTVRNSDLIYVLSRGSLVEKGTHASLMEPFAAMAREKDVYFAKLAEQAERYDEMADYMKNVGNANSELSVEERNLLSVAYKNTVGSRRAAWRIITSVEQKEKSKGNTENAAMAKEYCQKVEAELQKICDNILEVLDGKLIAQAKNGESKVFYQKMKADYYRYIAEFRDGDAKSSASEKARQAYQEAEDVAKKDLAVTHPIRLGLALNYSVFMYEVLQLPDDACKMARQAFEDAIAELDNVAEDSYKDSTLIMQLLRDNLTLWTSDQVKREKEAEANREKEITKNYKVPMGRLLSYNKPEQLGAESLLRDVFL</sequence>
<dbReference type="InterPro" id="IPR003439">
    <property type="entry name" value="ABC_transporter-like_ATP-bd"/>
</dbReference>
<dbReference type="InterPro" id="IPR011527">
    <property type="entry name" value="ABC1_TM_dom"/>
</dbReference>
<dbReference type="GO" id="GO:0005743">
    <property type="term" value="C:mitochondrial inner membrane"/>
    <property type="evidence" value="ECO:0007669"/>
    <property type="project" value="TreeGrafter"/>
</dbReference>
<keyword evidence="11 13" id="KW-0472">Membrane</keyword>
<organism evidence="16 17">
    <name type="scientific">Symbiodinium natans</name>
    <dbReference type="NCBI Taxonomy" id="878477"/>
    <lineage>
        <taxon>Eukaryota</taxon>
        <taxon>Sar</taxon>
        <taxon>Alveolata</taxon>
        <taxon>Dinophyceae</taxon>
        <taxon>Suessiales</taxon>
        <taxon>Symbiodiniaceae</taxon>
        <taxon>Symbiodinium</taxon>
    </lineage>
</organism>
<keyword evidence="4" id="KW-0813">Transport</keyword>
<evidence type="ECO:0000256" key="13">
    <source>
        <dbReference type="SAM" id="Phobius"/>
    </source>
</evidence>
<evidence type="ECO:0000256" key="6">
    <source>
        <dbReference type="ARBA" id="ARBA00022737"/>
    </source>
</evidence>
<evidence type="ECO:0000256" key="7">
    <source>
        <dbReference type="ARBA" id="ARBA00022741"/>
    </source>
</evidence>
<evidence type="ECO:0000256" key="10">
    <source>
        <dbReference type="ARBA" id="ARBA00022989"/>
    </source>
</evidence>
<keyword evidence="9" id="KW-1278">Translocase</keyword>
<comment type="similarity">
    <text evidence="2">Belongs to the 14-3-3 family.</text>
</comment>
<dbReference type="GO" id="GO:0015421">
    <property type="term" value="F:ABC-type oligopeptide transporter activity"/>
    <property type="evidence" value="ECO:0007669"/>
    <property type="project" value="TreeGrafter"/>
</dbReference>
<keyword evidence="17" id="KW-1185">Reference proteome</keyword>
<dbReference type="PANTHER" id="PTHR43394">
    <property type="entry name" value="ATP-DEPENDENT PERMEASE MDL1, MITOCHONDRIAL"/>
    <property type="match status" value="1"/>
</dbReference>
<dbReference type="Gene3D" id="1.20.1560.10">
    <property type="entry name" value="ABC transporter type 1, transmembrane domain"/>
    <property type="match status" value="1"/>
</dbReference>
<gene>
    <name evidence="16" type="primary">ABCB1</name>
    <name evidence="16" type="ORF">SNAT2548_LOCUS30267</name>
</gene>
<evidence type="ECO:0000256" key="9">
    <source>
        <dbReference type="ARBA" id="ARBA00022967"/>
    </source>
</evidence>
<dbReference type="SMART" id="SM00382">
    <property type="entry name" value="AAA"/>
    <property type="match status" value="1"/>
</dbReference>
<dbReference type="Pfam" id="PF00005">
    <property type="entry name" value="ABC_tran"/>
    <property type="match status" value="1"/>
</dbReference>
<dbReference type="GO" id="GO:0016887">
    <property type="term" value="F:ATP hydrolysis activity"/>
    <property type="evidence" value="ECO:0007669"/>
    <property type="project" value="InterPro"/>
</dbReference>
<evidence type="ECO:0000256" key="4">
    <source>
        <dbReference type="ARBA" id="ARBA00022448"/>
    </source>
</evidence>
<evidence type="ECO:0000256" key="11">
    <source>
        <dbReference type="ARBA" id="ARBA00023136"/>
    </source>
</evidence>
<feature type="transmembrane region" description="Helical" evidence="13">
    <location>
        <begin position="92"/>
        <end position="117"/>
    </location>
</feature>
<proteinExistence type="inferred from homology"/>
<dbReference type="PRINTS" id="PR00305">
    <property type="entry name" value="1433ZETA"/>
</dbReference>
<dbReference type="Pfam" id="PF00244">
    <property type="entry name" value="14-3-3"/>
    <property type="match status" value="1"/>
</dbReference>
<dbReference type="AlphaFoldDB" id="A0A812TV69"/>
<feature type="domain" description="ABC transporter" evidence="14">
    <location>
        <begin position="296"/>
        <end position="535"/>
    </location>
</feature>
<dbReference type="GO" id="GO:0005524">
    <property type="term" value="F:ATP binding"/>
    <property type="evidence" value="ECO:0007669"/>
    <property type="project" value="UniProtKB-KW"/>
</dbReference>
<evidence type="ECO:0000256" key="8">
    <source>
        <dbReference type="ARBA" id="ARBA00022840"/>
    </source>
</evidence>
<dbReference type="SUPFAM" id="SSF52540">
    <property type="entry name" value="P-loop containing nucleoside triphosphate hydrolases"/>
    <property type="match status" value="1"/>
</dbReference>
<dbReference type="SUPFAM" id="SSF48445">
    <property type="entry name" value="14-3-3 protein"/>
    <property type="match status" value="1"/>
</dbReference>
<evidence type="ECO:0000313" key="17">
    <source>
        <dbReference type="Proteomes" id="UP000604046"/>
    </source>
</evidence>
<dbReference type="InterPro" id="IPR036815">
    <property type="entry name" value="14-3-3_dom_sf"/>
</dbReference>
<feature type="transmembrane region" description="Helical" evidence="13">
    <location>
        <begin position="188"/>
        <end position="211"/>
    </location>
</feature>
<dbReference type="EMBL" id="CAJNDS010002598">
    <property type="protein sequence ID" value="CAE7539788.1"/>
    <property type="molecule type" value="Genomic_DNA"/>
</dbReference>
<dbReference type="InterPro" id="IPR003593">
    <property type="entry name" value="AAA+_ATPase"/>
</dbReference>
<evidence type="ECO:0000256" key="3">
    <source>
        <dbReference type="ARBA" id="ARBA00007577"/>
    </source>
</evidence>
<dbReference type="InterPro" id="IPR000308">
    <property type="entry name" value="14-3-3"/>
</dbReference>
<reference evidence="16" key="1">
    <citation type="submission" date="2021-02" db="EMBL/GenBank/DDBJ databases">
        <authorList>
            <person name="Dougan E. K."/>
            <person name="Rhodes N."/>
            <person name="Thang M."/>
            <person name="Chan C."/>
        </authorList>
    </citation>
    <scope>NUCLEOTIDE SEQUENCE</scope>
</reference>
<protein>
    <submittedName>
        <fullName evidence="16">ABCB1 protein</fullName>
    </submittedName>
</protein>
<dbReference type="GO" id="GO:0090374">
    <property type="term" value="P:oligopeptide export from mitochondrion"/>
    <property type="evidence" value="ECO:0007669"/>
    <property type="project" value="TreeGrafter"/>
</dbReference>
<dbReference type="PROSITE" id="PS00797">
    <property type="entry name" value="1433_2"/>
    <property type="match status" value="1"/>
</dbReference>
<dbReference type="Proteomes" id="UP000604046">
    <property type="component" value="Unassembled WGS sequence"/>
</dbReference>
<dbReference type="PROSITE" id="PS50929">
    <property type="entry name" value="ABC_TM1F"/>
    <property type="match status" value="1"/>
</dbReference>
<evidence type="ECO:0000256" key="12">
    <source>
        <dbReference type="ARBA" id="ARBA00023180"/>
    </source>
</evidence>
<dbReference type="InterPro" id="IPR017871">
    <property type="entry name" value="ABC_transporter-like_CS"/>
</dbReference>
<feature type="domain" description="ABC transmembrane type-1" evidence="15">
    <location>
        <begin position="1"/>
        <end position="213"/>
    </location>
</feature>
<evidence type="ECO:0000313" key="16">
    <source>
        <dbReference type="EMBL" id="CAE7539788.1"/>
    </source>
</evidence>
<keyword evidence="7" id="KW-0547">Nucleotide-binding</keyword>
<comment type="subcellular location">
    <subcellularLocation>
        <location evidence="1">Membrane</location>
        <topology evidence="1">Multi-pass membrane protein</topology>
    </subcellularLocation>
</comment>